<dbReference type="Gene3D" id="2.120.10.30">
    <property type="entry name" value="TolB, C-terminal domain"/>
    <property type="match status" value="2"/>
</dbReference>
<evidence type="ECO:0000256" key="2">
    <source>
        <dbReference type="ARBA" id="ARBA00022475"/>
    </source>
</evidence>
<accession>A0A8C4QT80</accession>
<dbReference type="GeneTree" id="ENSGT00940000154819"/>
<feature type="disulfide bond" evidence="13">
    <location>
        <begin position="323"/>
        <end position="335"/>
    </location>
</feature>
<dbReference type="CDD" id="cd00112">
    <property type="entry name" value="LDLa"/>
    <property type="match status" value="4"/>
</dbReference>
<dbReference type="CDD" id="cd00054">
    <property type="entry name" value="EGF_CA"/>
    <property type="match status" value="2"/>
</dbReference>
<keyword evidence="7" id="KW-0677">Repeat</keyword>
<dbReference type="PROSITE" id="PS01186">
    <property type="entry name" value="EGF_2"/>
    <property type="match status" value="2"/>
</dbReference>
<dbReference type="FunFam" id="2.10.25.10:FF:000009">
    <property type="entry name" value="Low-density lipoprotein receptor isoform 1"/>
    <property type="match status" value="1"/>
</dbReference>
<dbReference type="FunFam" id="2.120.10.30:FF:000241">
    <property type="entry name" value="Low-density lipoprotein receptor-related protein 6"/>
    <property type="match status" value="1"/>
</dbReference>
<evidence type="ECO:0000256" key="1">
    <source>
        <dbReference type="ARBA" id="ARBA00004251"/>
    </source>
</evidence>
<organism evidence="18 19">
    <name type="scientific">Eptatretus burgeri</name>
    <name type="common">Inshore hagfish</name>
    <dbReference type="NCBI Taxonomy" id="7764"/>
    <lineage>
        <taxon>Eukaryota</taxon>
        <taxon>Metazoa</taxon>
        <taxon>Chordata</taxon>
        <taxon>Craniata</taxon>
        <taxon>Vertebrata</taxon>
        <taxon>Cyclostomata</taxon>
        <taxon>Myxini</taxon>
        <taxon>Myxiniformes</taxon>
        <taxon>Myxinidae</taxon>
        <taxon>Eptatretinae</taxon>
        <taxon>Eptatretus</taxon>
    </lineage>
</organism>
<evidence type="ECO:0000256" key="16">
    <source>
        <dbReference type="SAM" id="SignalP"/>
    </source>
</evidence>
<dbReference type="Pfam" id="PF00057">
    <property type="entry name" value="Ldl_recept_a"/>
    <property type="match status" value="5"/>
</dbReference>
<dbReference type="Pfam" id="PF07645">
    <property type="entry name" value="EGF_CA"/>
    <property type="match status" value="1"/>
</dbReference>
<dbReference type="InterPro" id="IPR036055">
    <property type="entry name" value="LDL_receptor-like_sf"/>
</dbReference>
<feature type="disulfide bond" evidence="13">
    <location>
        <begin position="189"/>
        <end position="201"/>
    </location>
</feature>
<evidence type="ECO:0000256" key="14">
    <source>
        <dbReference type="PROSITE-ProRule" id="PRU00461"/>
    </source>
</evidence>
<feature type="disulfide bond" evidence="13">
    <location>
        <begin position="34"/>
        <end position="52"/>
    </location>
</feature>
<evidence type="ECO:0000256" key="13">
    <source>
        <dbReference type="PROSITE-ProRule" id="PRU00124"/>
    </source>
</evidence>
<dbReference type="InterPro" id="IPR000152">
    <property type="entry name" value="EGF-type_Asp/Asn_hydroxyl_site"/>
</dbReference>
<keyword evidence="9" id="KW-0472">Membrane</keyword>
<dbReference type="PROSITE" id="PS50068">
    <property type="entry name" value="LDLRA_2"/>
    <property type="match status" value="6"/>
</dbReference>
<reference evidence="18" key="2">
    <citation type="submission" date="2025-09" db="UniProtKB">
        <authorList>
            <consortium name="Ensembl"/>
        </authorList>
    </citation>
    <scope>IDENTIFICATION</scope>
</reference>
<comment type="subcellular location">
    <subcellularLocation>
        <location evidence="1">Cell membrane</location>
        <topology evidence="1">Single-pass type I membrane protein</topology>
    </subcellularLocation>
</comment>
<evidence type="ECO:0000313" key="19">
    <source>
        <dbReference type="Proteomes" id="UP000694388"/>
    </source>
</evidence>
<dbReference type="InterPro" id="IPR023415">
    <property type="entry name" value="LDLR_class-A_CS"/>
</dbReference>
<keyword evidence="12" id="KW-0325">Glycoprotein</keyword>
<dbReference type="InterPro" id="IPR000033">
    <property type="entry name" value="LDLR_classB_rpt"/>
</dbReference>
<feature type="repeat" description="LDL-receptor class B" evidence="14">
    <location>
        <begin position="677"/>
        <end position="720"/>
    </location>
</feature>
<keyword evidence="11" id="KW-0675">Receptor</keyword>
<evidence type="ECO:0000256" key="3">
    <source>
        <dbReference type="ARBA" id="ARBA00022536"/>
    </source>
</evidence>
<dbReference type="InterPro" id="IPR000742">
    <property type="entry name" value="EGF"/>
</dbReference>
<dbReference type="GO" id="GO:0042562">
    <property type="term" value="F:hormone binding"/>
    <property type="evidence" value="ECO:0007669"/>
    <property type="project" value="TreeGrafter"/>
</dbReference>
<evidence type="ECO:0000256" key="7">
    <source>
        <dbReference type="ARBA" id="ARBA00022737"/>
    </source>
</evidence>
<dbReference type="PROSITE" id="PS01187">
    <property type="entry name" value="EGF_CA"/>
    <property type="match status" value="1"/>
</dbReference>
<keyword evidence="3" id="KW-0245">EGF-like domain</keyword>
<evidence type="ECO:0000256" key="4">
    <source>
        <dbReference type="ARBA" id="ARBA00022583"/>
    </source>
</evidence>
<dbReference type="Gene3D" id="4.10.400.10">
    <property type="entry name" value="Low-density Lipoprotein Receptor"/>
    <property type="match status" value="6"/>
</dbReference>
<dbReference type="Ensembl" id="ENSEBUT00000019703.1">
    <property type="protein sequence ID" value="ENSEBUP00000019127.1"/>
    <property type="gene ID" value="ENSEBUG00000011911.1"/>
</dbReference>
<dbReference type="GO" id="GO:0043235">
    <property type="term" value="C:receptor complex"/>
    <property type="evidence" value="ECO:0007669"/>
    <property type="project" value="TreeGrafter"/>
</dbReference>
<feature type="repeat" description="LDL-receptor class B" evidence="14">
    <location>
        <begin position="721"/>
        <end position="765"/>
    </location>
</feature>
<feature type="disulfide bond" evidence="13">
    <location>
        <begin position="196"/>
        <end position="214"/>
    </location>
</feature>
<evidence type="ECO:0000256" key="6">
    <source>
        <dbReference type="ARBA" id="ARBA00022729"/>
    </source>
</evidence>
<keyword evidence="4" id="KW-0254">Endocytosis</keyword>
<dbReference type="SMART" id="SM00135">
    <property type="entry name" value="LY"/>
    <property type="match status" value="5"/>
</dbReference>
<dbReference type="SUPFAM" id="SSF57424">
    <property type="entry name" value="LDL receptor-like module"/>
    <property type="match status" value="5"/>
</dbReference>
<dbReference type="Gene3D" id="2.10.25.10">
    <property type="entry name" value="Laminin"/>
    <property type="match status" value="3"/>
</dbReference>
<feature type="disulfide bond" evidence="13">
    <location>
        <begin position="66"/>
        <end position="78"/>
    </location>
</feature>
<dbReference type="InterPro" id="IPR002172">
    <property type="entry name" value="LDrepeatLR_classA_rpt"/>
</dbReference>
<evidence type="ECO:0000256" key="12">
    <source>
        <dbReference type="ARBA" id="ARBA00023180"/>
    </source>
</evidence>
<dbReference type="OMA" id="XLNECLH"/>
<dbReference type="InterPro" id="IPR049883">
    <property type="entry name" value="NOTCH1_EGF-like"/>
</dbReference>
<dbReference type="PROSITE" id="PS00010">
    <property type="entry name" value="ASX_HYDROXYL"/>
    <property type="match status" value="1"/>
</dbReference>
<dbReference type="SUPFAM" id="SSF63825">
    <property type="entry name" value="YWTD domain"/>
    <property type="match status" value="1"/>
</dbReference>
<keyword evidence="8" id="KW-1133">Transmembrane helix</keyword>
<reference evidence="18" key="1">
    <citation type="submission" date="2025-08" db="UniProtKB">
        <authorList>
            <consortium name="Ensembl"/>
        </authorList>
    </citation>
    <scope>IDENTIFICATION</scope>
</reference>
<keyword evidence="10 13" id="KW-1015">Disulfide bond</keyword>
<evidence type="ECO:0000313" key="18">
    <source>
        <dbReference type="Ensembl" id="ENSEBUP00000019127.1"/>
    </source>
</evidence>
<feature type="disulfide bond" evidence="13">
    <location>
        <begin position="73"/>
        <end position="91"/>
    </location>
</feature>
<comment type="caution">
    <text evidence="13">Lacks conserved residue(s) required for the propagation of feature annotation.</text>
</comment>
<feature type="chain" id="PRO_5034599038" evidence="16">
    <location>
        <begin position="23"/>
        <end position="905"/>
    </location>
</feature>
<dbReference type="InterPro" id="IPR051221">
    <property type="entry name" value="LDLR-related"/>
</dbReference>
<dbReference type="SUPFAM" id="SSF57184">
    <property type="entry name" value="Growth factor receptor domain"/>
    <property type="match status" value="1"/>
</dbReference>
<name>A0A8C4QT80_EPTBU</name>
<feature type="disulfide bond" evidence="13">
    <location>
        <begin position="46"/>
        <end position="61"/>
    </location>
</feature>
<dbReference type="PRINTS" id="PR00261">
    <property type="entry name" value="LDLRECEPTOR"/>
</dbReference>
<feature type="disulfide bond" evidence="13">
    <location>
        <begin position="166"/>
        <end position="181"/>
    </location>
</feature>
<dbReference type="SMART" id="SM00181">
    <property type="entry name" value="EGF"/>
    <property type="match status" value="4"/>
</dbReference>
<proteinExistence type="predicted"/>
<dbReference type="GO" id="GO:0005509">
    <property type="term" value="F:calcium ion binding"/>
    <property type="evidence" value="ECO:0007669"/>
    <property type="project" value="InterPro"/>
</dbReference>
<dbReference type="InterPro" id="IPR009030">
    <property type="entry name" value="Growth_fac_rcpt_cys_sf"/>
</dbReference>
<feature type="region of interest" description="Disordered" evidence="15">
    <location>
        <begin position="280"/>
        <end position="300"/>
    </location>
</feature>
<dbReference type="Proteomes" id="UP000694388">
    <property type="component" value="Unplaced"/>
</dbReference>
<keyword evidence="5" id="KW-0812">Transmembrane</keyword>
<evidence type="ECO:0000256" key="15">
    <source>
        <dbReference type="SAM" id="MobiDB-lite"/>
    </source>
</evidence>
<feature type="domain" description="EGF-like" evidence="17">
    <location>
        <begin position="472"/>
        <end position="486"/>
    </location>
</feature>
<sequence length="905" mass="99088">MPRPPVPAVGIALVVMSAVVEAASSSCDPTQLACANGRCVPAAWRCDRDDDCGDGTDERHCMLRTCGASEFTCRDGECVPAHWMCDGQSDCEHGEDENEVTCELKTCPPNSVPCWREAVKDPDERDENEDISSWIWNLGARSRILGTGGHSVRRGGFRCLPSVWVCDGFKDCSDSSDEESCDLKVPLSCPSDYVACGNGHCIPAVWHCDGDDDCGDWTDEQGCLDTPRSIPNNPNVSTPSLLRSKTNKAYDSWDLNTNTSQAPEHESNLKQDEKLIGYTDRMLEKGENDDERRENDDKGLMNEDKCSGFDVGCHSTMTAPLSCPRDSWHCADGRCAEDTSRGKSRVQGRCDGVLDCQDGSDEMSCNKTGCAPGWFSCKGGGSCVPEERLCDGTNDCSDWSDEPRNICGVNECETNNGDCSQICRDRPIGFHCSCHRGFFLMSDNRSCEDVNECTKPGLCSQICANNKGSYKCSCLPGYGRGPRGHCRALNQDGWLVFTNRRDIRGLRLGAGSEYASLLSGSQNAASLAAWPARGLLYWSDLAQAAVYRAPLLQATNQSTWELILGRQEGTRSERIGGRARDQGGGVKWNRKREKVVEPRLTKKHKEGGDRVGVLPVCSGARVNAEGLAVDWLGSRLFWTDGHERVLCVSRADGTRPHPLVTHHLSEPRALSLLPHRGYVYWSDWGKRAVIERVGMDGQGREKIVSDGVAWPNGLVIDSTKLRLYWVDSKLHSLSSIDLEGHSRRLVLHSPSLLGHPISIALFEDEVYWTDGETEAVMRANKFTGFSVNRLVEGLNSPQGLLVYHELLQPPGVDLCSMGGLQDGGCSYLCLPSPQPPGPAVSPFFSCLCPRGFHLGNDGHTCTDTARVLLHEGKDETSPSYLSPILATLIPAGQCIQFYLPMPIIS</sequence>
<evidence type="ECO:0000256" key="9">
    <source>
        <dbReference type="ARBA" id="ARBA00023136"/>
    </source>
</evidence>
<feature type="repeat" description="LDL-receptor class B" evidence="14">
    <location>
        <begin position="634"/>
        <end position="676"/>
    </location>
</feature>
<feature type="disulfide bond" evidence="13">
    <location>
        <begin position="27"/>
        <end position="39"/>
    </location>
</feature>
<dbReference type="Pfam" id="PF14670">
    <property type="entry name" value="FXa_inhibition"/>
    <property type="match status" value="1"/>
</dbReference>
<evidence type="ECO:0000256" key="8">
    <source>
        <dbReference type="ARBA" id="ARBA00022989"/>
    </source>
</evidence>
<dbReference type="PANTHER" id="PTHR22722">
    <property type="entry name" value="LOW-DENSITY LIPOPROTEIN RECEPTOR-RELATED PROTEIN 2-RELATED"/>
    <property type="match status" value="1"/>
</dbReference>
<protein>
    <submittedName>
        <fullName evidence="18">LDL receptor related protein 8</fullName>
    </submittedName>
</protein>
<keyword evidence="19" id="KW-1185">Reference proteome</keyword>
<dbReference type="InterPro" id="IPR018097">
    <property type="entry name" value="EGF_Ca-bd_CS"/>
</dbReference>
<evidence type="ECO:0000256" key="11">
    <source>
        <dbReference type="ARBA" id="ARBA00023170"/>
    </source>
</evidence>
<feature type="disulfide bond" evidence="13">
    <location>
        <begin position="208"/>
        <end position="223"/>
    </location>
</feature>
<feature type="signal peptide" evidence="16">
    <location>
        <begin position="1"/>
        <end position="22"/>
    </location>
</feature>
<evidence type="ECO:0000259" key="17">
    <source>
        <dbReference type="PROSITE" id="PS01186"/>
    </source>
</evidence>
<dbReference type="GO" id="GO:0016324">
    <property type="term" value="C:apical plasma membrane"/>
    <property type="evidence" value="ECO:0007669"/>
    <property type="project" value="TreeGrafter"/>
</dbReference>
<dbReference type="InterPro" id="IPR001881">
    <property type="entry name" value="EGF-like_Ca-bd_dom"/>
</dbReference>
<dbReference type="SMART" id="SM00179">
    <property type="entry name" value="EGF_CA"/>
    <property type="match status" value="2"/>
</dbReference>
<dbReference type="PANTHER" id="PTHR22722:SF15">
    <property type="entry name" value="LOW-DENSITY LIPOPROTEIN RECEPTOR-RELATED"/>
    <property type="match status" value="1"/>
</dbReference>
<dbReference type="FunFam" id="4.10.400.10:FF:000034">
    <property type="entry name" value="Low-density lipoprotein receptor-related protein 2"/>
    <property type="match status" value="1"/>
</dbReference>
<dbReference type="PROSITE" id="PS01209">
    <property type="entry name" value="LDLRA_1"/>
    <property type="match status" value="3"/>
</dbReference>
<dbReference type="InterPro" id="IPR011042">
    <property type="entry name" value="6-blade_b-propeller_TolB-like"/>
</dbReference>
<feature type="domain" description="EGF-like" evidence="17">
    <location>
        <begin position="432"/>
        <end position="447"/>
    </location>
</feature>
<dbReference type="SMART" id="SM00192">
    <property type="entry name" value="LDLa"/>
    <property type="match status" value="6"/>
</dbReference>
<dbReference type="PROSITE" id="PS51120">
    <property type="entry name" value="LDLRB"/>
    <property type="match status" value="3"/>
</dbReference>
<evidence type="ECO:0000256" key="5">
    <source>
        <dbReference type="ARBA" id="ARBA00022692"/>
    </source>
</evidence>
<dbReference type="AlphaFoldDB" id="A0A8C4QT80"/>
<keyword evidence="2" id="KW-1003">Cell membrane</keyword>
<dbReference type="Pfam" id="PF00058">
    <property type="entry name" value="Ldl_recept_b"/>
    <property type="match status" value="4"/>
</dbReference>
<keyword evidence="6 16" id="KW-0732">Signal</keyword>
<feature type="disulfide bond" evidence="13">
    <location>
        <begin position="350"/>
        <end position="365"/>
    </location>
</feature>
<dbReference type="GO" id="GO:0006898">
    <property type="term" value="P:receptor-mediated endocytosis"/>
    <property type="evidence" value="ECO:0007669"/>
    <property type="project" value="TreeGrafter"/>
</dbReference>
<evidence type="ECO:0000256" key="10">
    <source>
        <dbReference type="ARBA" id="ARBA00023157"/>
    </source>
</evidence>